<dbReference type="RefSeq" id="WP_072746690.1">
    <property type="nucleotide sequence ID" value="NZ_FOHL01000001.1"/>
</dbReference>
<gene>
    <name evidence="1" type="ORF">SAMN05216200_10392</name>
</gene>
<accession>A0A1M7SQ82</accession>
<dbReference type="Proteomes" id="UP000184066">
    <property type="component" value="Unassembled WGS sequence"/>
</dbReference>
<evidence type="ECO:0000313" key="2">
    <source>
        <dbReference type="Proteomes" id="UP000184066"/>
    </source>
</evidence>
<sequence length="119" mass="11932">MGYKACDAPRARKMAAGARVLAWAAALSALTAAGGCGLGGAALGGYDLPPEAAQDAEGDWPRLVDAPAPGETGEGADPGAAARMAQELRAQAAEAAARARALSAPVIPPEDLRRLTARR</sequence>
<evidence type="ECO:0000313" key="1">
    <source>
        <dbReference type="EMBL" id="SHN60655.1"/>
    </source>
</evidence>
<dbReference type="EMBL" id="FRDL01000003">
    <property type="protein sequence ID" value="SHN60655.1"/>
    <property type="molecule type" value="Genomic_DNA"/>
</dbReference>
<proteinExistence type="predicted"/>
<name>A0A1M7SQ82_9RHOB</name>
<dbReference type="AlphaFoldDB" id="A0A1M7SQ82"/>
<organism evidence="1 2">
    <name type="scientific">Oceanicella actignis</name>
    <dbReference type="NCBI Taxonomy" id="1189325"/>
    <lineage>
        <taxon>Bacteria</taxon>
        <taxon>Pseudomonadati</taxon>
        <taxon>Pseudomonadota</taxon>
        <taxon>Alphaproteobacteria</taxon>
        <taxon>Rhodobacterales</taxon>
        <taxon>Paracoccaceae</taxon>
        <taxon>Oceanicella</taxon>
    </lineage>
</organism>
<protein>
    <submittedName>
        <fullName evidence="1">Uncharacterized protein</fullName>
    </submittedName>
</protein>
<keyword evidence="2" id="KW-1185">Reference proteome</keyword>
<dbReference type="STRING" id="1189325.SAMN04488119_10191"/>
<reference evidence="1 2" key="1">
    <citation type="submission" date="2016-12" db="EMBL/GenBank/DDBJ databases">
        <authorList>
            <person name="Song W.-J."/>
            <person name="Kurnit D.M."/>
        </authorList>
    </citation>
    <scope>NUCLEOTIDE SEQUENCE [LARGE SCALE GENOMIC DNA]</scope>
    <source>
        <strain evidence="1 2">CGMCC 1.10808</strain>
    </source>
</reference>